<keyword evidence="1" id="KW-0732">Signal</keyword>
<feature type="signal peptide" evidence="1">
    <location>
        <begin position="1"/>
        <end position="19"/>
    </location>
</feature>
<feature type="chain" id="PRO_5020028914" evidence="1">
    <location>
        <begin position="20"/>
        <end position="141"/>
    </location>
</feature>
<protein>
    <submittedName>
        <fullName evidence="2">Putative secreted protein</fullName>
    </submittedName>
</protein>
<sequence length="141" mass="16597">MINIFLYLFTLTLLTPTNLQKCFEACNYFLVQSPGQRLVYGPLSFERADDKKQPSLKEQTTVRTHAQWSTGKKHRVPRQQTIRMSRCRRLCESAYSFSRWNCRFYILIAMSYHFNRLSEIINSRYAAKLSVYNLTCGDSFA</sequence>
<evidence type="ECO:0000256" key="1">
    <source>
        <dbReference type="SAM" id="SignalP"/>
    </source>
</evidence>
<dbReference type="EMBL" id="GHJT01000726">
    <property type="protein sequence ID" value="MOY34697.1"/>
    <property type="molecule type" value="Transcribed_RNA"/>
</dbReference>
<dbReference type="AlphaFoldDB" id="A0A4D5REA0"/>
<proteinExistence type="predicted"/>
<evidence type="ECO:0000313" key="2">
    <source>
        <dbReference type="EMBL" id="MOY34697.1"/>
    </source>
</evidence>
<name>A0A4D5REA0_IXOSC</name>
<reference evidence="2" key="1">
    <citation type="submission" date="2019-04" db="EMBL/GenBank/DDBJ databases">
        <title>An insight into the mialome of Ixodes scapularis.</title>
        <authorList>
            <person name="Ribeiro J.M."/>
            <person name="Mather T.N."/>
            <person name="Karim S."/>
        </authorList>
    </citation>
    <scope>NUCLEOTIDE SEQUENCE</scope>
</reference>
<accession>A0A4D5REA0</accession>
<organism evidence="2">
    <name type="scientific">Ixodes scapularis</name>
    <name type="common">Black-legged tick</name>
    <name type="synonym">Deer tick</name>
    <dbReference type="NCBI Taxonomy" id="6945"/>
    <lineage>
        <taxon>Eukaryota</taxon>
        <taxon>Metazoa</taxon>
        <taxon>Ecdysozoa</taxon>
        <taxon>Arthropoda</taxon>
        <taxon>Chelicerata</taxon>
        <taxon>Arachnida</taxon>
        <taxon>Acari</taxon>
        <taxon>Parasitiformes</taxon>
        <taxon>Ixodida</taxon>
        <taxon>Ixodoidea</taxon>
        <taxon>Ixodidae</taxon>
        <taxon>Ixodinae</taxon>
        <taxon>Ixodes</taxon>
    </lineage>
</organism>